<dbReference type="EMBL" id="JAHJDP010000056">
    <property type="protein sequence ID" value="MBU2691326.1"/>
    <property type="molecule type" value="Genomic_DNA"/>
</dbReference>
<evidence type="ECO:0000256" key="10">
    <source>
        <dbReference type="SAM" id="Phobius"/>
    </source>
</evidence>
<evidence type="ECO:0000313" key="12">
    <source>
        <dbReference type="Proteomes" id="UP000777784"/>
    </source>
</evidence>
<dbReference type="Proteomes" id="UP000777784">
    <property type="component" value="Unassembled WGS sequence"/>
</dbReference>
<dbReference type="InterPro" id="IPR003849">
    <property type="entry name" value="Preprotein_translocase_YajC"/>
</dbReference>
<evidence type="ECO:0000256" key="5">
    <source>
        <dbReference type="ARBA" id="ARBA00022692"/>
    </source>
</evidence>
<sequence length="99" mass="10732">MAGGGGQAGEAQGGGMIQMLFLFVSFIAIFYFLILRPQQKRQKEHQKLLESLTKGDRVLTSGGMYGTVIGIKDDIVVLKVGEDVKIEFSRASIQAVIKG</sequence>
<evidence type="ECO:0000313" key="11">
    <source>
        <dbReference type="EMBL" id="MBU2691326.1"/>
    </source>
</evidence>
<feature type="transmembrane region" description="Helical" evidence="10">
    <location>
        <begin position="16"/>
        <end position="35"/>
    </location>
</feature>
<gene>
    <name evidence="11" type="primary">yajC</name>
    <name evidence="11" type="ORF">KJ970_10415</name>
</gene>
<evidence type="ECO:0000256" key="3">
    <source>
        <dbReference type="ARBA" id="ARBA00022448"/>
    </source>
</evidence>
<keyword evidence="6" id="KW-0653">Protein transport</keyword>
<keyword evidence="7 10" id="KW-1133">Transmembrane helix</keyword>
<evidence type="ECO:0000256" key="7">
    <source>
        <dbReference type="ARBA" id="ARBA00022989"/>
    </source>
</evidence>
<comment type="subcellular location">
    <subcellularLocation>
        <location evidence="1">Cell membrane</location>
        <topology evidence="1">Single-pass membrane protein</topology>
    </subcellularLocation>
</comment>
<dbReference type="AlphaFoldDB" id="A0A948RVL4"/>
<evidence type="ECO:0000256" key="2">
    <source>
        <dbReference type="ARBA" id="ARBA00006742"/>
    </source>
</evidence>
<accession>A0A948RVL4</accession>
<dbReference type="NCBIfam" id="TIGR00739">
    <property type="entry name" value="yajC"/>
    <property type="match status" value="1"/>
</dbReference>
<keyword evidence="3" id="KW-0813">Transport</keyword>
<evidence type="ECO:0000256" key="9">
    <source>
        <dbReference type="ARBA" id="ARBA00023136"/>
    </source>
</evidence>
<evidence type="ECO:0000256" key="1">
    <source>
        <dbReference type="ARBA" id="ARBA00004162"/>
    </source>
</evidence>
<keyword evidence="9 10" id="KW-0472">Membrane</keyword>
<keyword evidence="8" id="KW-0811">Translocation</keyword>
<dbReference type="GO" id="GO:0005886">
    <property type="term" value="C:plasma membrane"/>
    <property type="evidence" value="ECO:0007669"/>
    <property type="project" value="UniProtKB-SubCell"/>
</dbReference>
<keyword evidence="5 10" id="KW-0812">Transmembrane</keyword>
<evidence type="ECO:0000256" key="8">
    <source>
        <dbReference type="ARBA" id="ARBA00023010"/>
    </source>
</evidence>
<name>A0A948RVL4_UNCEI</name>
<dbReference type="SMART" id="SM01323">
    <property type="entry name" value="YajC"/>
    <property type="match status" value="1"/>
</dbReference>
<comment type="similarity">
    <text evidence="2">Belongs to the YajC family.</text>
</comment>
<keyword evidence="4" id="KW-1003">Cell membrane</keyword>
<dbReference type="PANTHER" id="PTHR33909:SF1">
    <property type="entry name" value="SEC TRANSLOCON ACCESSORY COMPLEX SUBUNIT YAJC"/>
    <property type="match status" value="1"/>
</dbReference>
<protein>
    <submittedName>
        <fullName evidence="11">Preprotein translocase subunit YajC</fullName>
    </submittedName>
</protein>
<dbReference type="PANTHER" id="PTHR33909">
    <property type="entry name" value="SEC TRANSLOCON ACCESSORY COMPLEX SUBUNIT YAJC"/>
    <property type="match status" value="1"/>
</dbReference>
<reference evidence="11" key="1">
    <citation type="submission" date="2021-05" db="EMBL/GenBank/DDBJ databases">
        <title>Energy efficiency and biological interactions define the core microbiome of deep oligotrophic groundwater.</title>
        <authorList>
            <person name="Mehrshad M."/>
            <person name="Lopez-Fernandez M."/>
            <person name="Bell E."/>
            <person name="Bernier-Latmani R."/>
            <person name="Bertilsson S."/>
            <person name="Dopson M."/>
        </authorList>
    </citation>
    <scope>NUCLEOTIDE SEQUENCE</scope>
    <source>
        <strain evidence="11">Modern_marine.mb.64</strain>
    </source>
</reference>
<dbReference type="GO" id="GO:0015031">
    <property type="term" value="P:protein transport"/>
    <property type="evidence" value="ECO:0007669"/>
    <property type="project" value="UniProtKB-KW"/>
</dbReference>
<dbReference type="Pfam" id="PF02699">
    <property type="entry name" value="YajC"/>
    <property type="match status" value="1"/>
</dbReference>
<evidence type="ECO:0000256" key="6">
    <source>
        <dbReference type="ARBA" id="ARBA00022927"/>
    </source>
</evidence>
<proteinExistence type="inferred from homology"/>
<evidence type="ECO:0000256" key="4">
    <source>
        <dbReference type="ARBA" id="ARBA00022475"/>
    </source>
</evidence>
<organism evidence="11 12">
    <name type="scientific">Eiseniibacteriota bacterium</name>
    <dbReference type="NCBI Taxonomy" id="2212470"/>
    <lineage>
        <taxon>Bacteria</taxon>
        <taxon>Candidatus Eiseniibacteriota</taxon>
    </lineage>
</organism>
<dbReference type="PRINTS" id="PR01853">
    <property type="entry name" value="YAJCTRNLCASE"/>
</dbReference>
<comment type="caution">
    <text evidence="11">The sequence shown here is derived from an EMBL/GenBank/DDBJ whole genome shotgun (WGS) entry which is preliminary data.</text>
</comment>